<evidence type="ECO:0000313" key="3">
    <source>
        <dbReference type="Proteomes" id="UP001052739"/>
    </source>
</evidence>
<feature type="compositionally biased region" description="Polar residues" evidence="1">
    <location>
        <begin position="85"/>
        <end position="101"/>
    </location>
</feature>
<evidence type="ECO:0000313" key="2">
    <source>
        <dbReference type="EMBL" id="GHI21249.1"/>
    </source>
</evidence>
<evidence type="ECO:0000256" key="1">
    <source>
        <dbReference type="SAM" id="MobiDB-lite"/>
    </source>
</evidence>
<comment type="caution">
    <text evidence="2">The sequence shown here is derived from an EMBL/GenBank/DDBJ whole genome shotgun (WGS) entry which is preliminary data.</text>
</comment>
<sequence>MKRRRKHWRDGFGTPKMFVLYRTPDVWRFAMYFSGAIVDGYLAQPSADSEPGAAQSAAHGKAEDLAGRPLTISWESSDEPGWWTGTITTEPMDLTPNSAAG</sequence>
<gene>
    <name evidence="2" type="ORF">Shyd_26200</name>
</gene>
<protein>
    <submittedName>
        <fullName evidence="2">Uncharacterized protein</fullName>
    </submittedName>
</protein>
<dbReference type="EMBL" id="BNDW01000019">
    <property type="protein sequence ID" value="GHI21249.1"/>
    <property type="molecule type" value="Genomic_DNA"/>
</dbReference>
<name>A0ABQ3P893_9ACTN</name>
<organism evidence="2 3">
    <name type="scientific">Streptomyces hydrogenans</name>
    <dbReference type="NCBI Taxonomy" id="1873719"/>
    <lineage>
        <taxon>Bacteria</taxon>
        <taxon>Bacillati</taxon>
        <taxon>Actinomycetota</taxon>
        <taxon>Actinomycetes</taxon>
        <taxon>Kitasatosporales</taxon>
        <taxon>Streptomycetaceae</taxon>
        <taxon>Streptomyces</taxon>
    </lineage>
</organism>
<keyword evidence="3" id="KW-1185">Reference proteome</keyword>
<accession>A0ABQ3P893</accession>
<proteinExistence type="predicted"/>
<dbReference type="Proteomes" id="UP001052739">
    <property type="component" value="Unassembled WGS sequence"/>
</dbReference>
<dbReference type="RefSeq" id="WP_190223549.1">
    <property type="nucleotide sequence ID" value="NZ_BNBS01000036.1"/>
</dbReference>
<feature type="region of interest" description="Disordered" evidence="1">
    <location>
        <begin position="44"/>
        <end position="101"/>
    </location>
</feature>
<reference evidence="2" key="1">
    <citation type="submission" date="2024-05" db="EMBL/GenBank/DDBJ databases">
        <title>Whole genome shotgun sequence of Streptomyces hydrogenans NBRC 13475.</title>
        <authorList>
            <person name="Komaki H."/>
            <person name="Tamura T."/>
        </authorList>
    </citation>
    <scope>NUCLEOTIDE SEQUENCE</scope>
    <source>
        <strain evidence="2">NBRC 13475</strain>
    </source>
</reference>